<comment type="caution">
    <text evidence="1">The sequence shown here is derived from an EMBL/GenBank/DDBJ whole genome shotgun (WGS) entry which is preliminary data.</text>
</comment>
<dbReference type="OrthoDB" id="1436341at2759"/>
<dbReference type="Proteomes" id="UP000594638">
    <property type="component" value="Unassembled WGS sequence"/>
</dbReference>
<organism evidence="1 2">
    <name type="scientific">Olea europaea subsp. europaea</name>
    <dbReference type="NCBI Taxonomy" id="158383"/>
    <lineage>
        <taxon>Eukaryota</taxon>
        <taxon>Viridiplantae</taxon>
        <taxon>Streptophyta</taxon>
        <taxon>Embryophyta</taxon>
        <taxon>Tracheophyta</taxon>
        <taxon>Spermatophyta</taxon>
        <taxon>Magnoliopsida</taxon>
        <taxon>eudicotyledons</taxon>
        <taxon>Gunneridae</taxon>
        <taxon>Pentapetalae</taxon>
        <taxon>asterids</taxon>
        <taxon>lamiids</taxon>
        <taxon>Lamiales</taxon>
        <taxon>Oleaceae</taxon>
        <taxon>Oleeae</taxon>
        <taxon>Olea</taxon>
    </lineage>
</organism>
<evidence type="ECO:0000313" key="2">
    <source>
        <dbReference type="Proteomes" id="UP000594638"/>
    </source>
</evidence>
<keyword evidence="2" id="KW-1185">Reference proteome</keyword>
<name>A0A8S0SNI5_OLEEU</name>
<gene>
    <name evidence="1" type="ORF">OLEA9_A034792</name>
</gene>
<protein>
    <submittedName>
        <fullName evidence="1">Uncharacterized protein</fullName>
    </submittedName>
</protein>
<dbReference type="AlphaFoldDB" id="A0A8S0SNI5"/>
<accession>A0A8S0SNI5</accession>
<dbReference type="Gramene" id="OE9A034792T1">
    <property type="protein sequence ID" value="OE9A034792C1"/>
    <property type="gene ID" value="OE9A034792"/>
</dbReference>
<evidence type="ECO:0000313" key="1">
    <source>
        <dbReference type="EMBL" id="CAA2994103.1"/>
    </source>
</evidence>
<dbReference type="EMBL" id="CACTIH010005467">
    <property type="protein sequence ID" value="CAA2994103.1"/>
    <property type="molecule type" value="Genomic_DNA"/>
</dbReference>
<proteinExistence type="predicted"/>
<reference evidence="1 2" key="1">
    <citation type="submission" date="2019-12" db="EMBL/GenBank/DDBJ databases">
        <authorList>
            <person name="Alioto T."/>
            <person name="Alioto T."/>
            <person name="Gomez Garrido J."/>
        </authorList>
    </citation>
    <scope>NUCLEOTIDE SEQUENCE [LARGE SCALE GENOMIC DNA]</scope>
</reference>
<sequence>MRAHEWCLSVVLVKDAGTLRQRVVHADANRRHTRHAKGYLMHPNSVFVPPHLGIEKKSCFKDHGHYSLSVFQDKENFDWEEQKERDKSKRQRAESQWIVAIRPLYRLQYPVTYLSRLQRILPVLRWKLYFKAANVARLLRGLGQRHIPLEAVRPLL</sequence>